<dbReference type="Proteomes" id="UP001301769">
    <property type="component" value="Unassembled WGS sequence"/>
</dbReference>
<dbReference type="InterPro" id="IPR002641">
    <property type="entry name" value="PNPLA_dom"/>
</dbReference>
<keyword evidence="6" id="KW-0808">Transferase</keyword>
<comment type="caution">
    <text evidence="6">The sequence shown here is derived from an EMBL/GenBank/DDBJ whole genome shotgun (WGS) entry which is preliminary data.</text>
</comment>
<gene>
    <name evidence="6" type="ORF">QBC37DRAFT_122882</name>
</gene>
<dbReference type="SUPFAM" id="SSF52151">
    <property type="entry name" value="FabD/lysophospholipase-like"/>
    <property type="match status" value="1"/>
</dbReference>
<keyword evidence="1 4" id="KW-0378">Hydrolase</keyword>
<dbReference type="InterPro" id="IPR016035">
    <property type="entry name" value="Acyl_Trfase/lysoPLipase"/>
</dbReference>
<reference evidence="6" key="1">
    <citation type="journal article" date="2023" name="Mol. Phylogenet. Evol.">
        <title>Genome-scale phylogeny and comparative genomics of the fungal order Sordariales.</title>
        <authorList>
            <person name="Hensen N."/>
            <person name="Bonometti L."/>
            <person name="Westerberg I."/>
            <person name="Brannstrom I.O."/>
            <person name="Guillou S."/>
            <person name="Cros-Aarteil S."/>
            <person name="Calhoun S."/>
            <person name="Haridas S."/>
            <person name="Kuo A."/>
            <person name="Mondo S."/>
            <person name="Pangilinan J."/>
            <person name="Riley R."/>
            <person name="LaButti K."/>
            <person name="Andreopoulos B."/>
            <person name="Lipzen A."/>
            <person name="Chen C."/>
            <person name="Yan M."/>
            <person name="Daum C."/>
            <person name="Ng V."/>
            <person name="Clum A."/>
            <person name="Steindorff A."/>
            <person name="Ohm R.A."/>
            <person name="Martin F."/>
            <person name="Silar P."/>
            <person name="Natvig D.O."/>
            <person name="Lalanne C."/>
            <person name="Gautier V."/>
            <person name="Ament-Velasquez S.L."/>
            <person name="Kruys A."/>
            <person name="Hutchinson M.I."/>
            <person name="Powell A.J."/>
            <person name="Barry K."/>
            <person name="Miller A.N."/>
            <person name="Grigoriev I.V."/>
            <person name="Debuchy R."/>
            <person name="Gladieux P."/>
            <person name="Hiltunen Thoren M."/>
            <person name="Johannesson H."/>
        </authorList>
    </citation>
    <scope>NUCLEOTIDE SEQUENCE</scope>
    <source>
        <strain evidence="6">PSN293</strain>
    </source>
</reference>
<dbReference type="GO" id="GO:0016042">
    <property type="term" value="P:lipid catabolic process"/>
    <property type="evidence" value="ECO:0007669"/>
    <property type="project" value="UniProtKB-UniRule"/>
</dbReference>
<organism evidence="6 7">
    <name type="scientific">Rhypophila decipiens</name>
    <dbReference type="NCBI Taxonomy" id="261697"/>
    <lineage>
        <taxon>Eukaryota</taxon>
        <taxon>Fungi</taxon>
        <taxon>Dikarya</taxon>
        <taxon>Ascomycota</taxon>
        <taxon>Pezizomycotina</taxon>
        <taxon>Sordariomycetes</taxon>
        <taxon>Sordariomycetidae</taxon>
        <taxon>Sordariales</taxon>
        <taxon>Naviculisporaceae</taxon>
        <taxon>Rhypophila</taxon>
    </lineage>
</organism>
<evidence type="ECO:0000256" key="1">
    <source>
        <dbReference type="ARBA" id="ARBA00022801"/>
    </source>
</evidence>
<name>A0AAN7B9X7_9PEZI</name>
<dbReference type="GO" id="GO:0019369">
    <property type="term" value="P:arachidonate metabolic process"/>
    <property type="evidence" value="ECO:0007669"/>
    <property type="project" value="TreeGrafter"/>
</dbReference>
<dbReference type="Pfam" id="PF01734">
    <property type="entry name" value="Patatin"/>
    <property type="match status" value="1"/>
</dbReference>
<evidence type="ECO:0000256" key="3">
    <source>
        <dbReference type="ARBA" id="ARBA00023098"/>
    </source>
</evidence>
<evidence type="ECO:0000256" key="4">
    <source>
        <dbReference type="PROSITE-ProRule" id="PRU01161"/>
    </source>
</evidence>
<dbReference type="Gene3D" id="3.40.1090.10">
    <property type="entry name" value="Cytosolic phospholipase A2 catalytic domain"/>
    <property type="match status" value="1"/>
</dbReference>
<dbReference type="PANTHER" id="PTHR24185:SF1">
    <property type="entry name" value="CALCIUM-INDEPENDENT PHOSPHOLIPASE A2-GAMMA"/>
    <property type="match status" value="1"/>
</dbReference>
<evidence type="ECO:0000313" key="7">
    <source>
        <dbReference type="Proteomes" id="UP001301769"/>
    </source>
</evidence>
<feature type="domain" description="PNPLA" evidence="5">
    <location>
        <begin position="63"/>
        <end position="270"/>
    </location>
</feature>
<proteinExistence type="predicted"/>
<dbReference type="EMBL" id="MU858079">
    <property type="protein sequence ID" value="KAK4215467.1"/>
    <property type="molecule type" value="Genomic_DNA"/>
</dbReference>
<feature type="short sequence motif" description="GXGXXG" evidence="4">
    <location>
        <begin position="67"/>
        <end position="72"/>
    </location>
</feature>
<dbReference type="GO" id="GO:0016020">
    <property type="term" value="C:membrane"/>
    <property type="evidence" value="ECO:0007669"/>
    <property type="project" value="TreeGrafter"/>
</dbReference>
<evidence type="ECO:0000256" key="2">
    <source>
        <dbReference type="ARBA" id="ARBA00022963"/>
    </source>
</evidence>
<evidence type="ECO:0000313" key="6">
    <source>
        <dbReference type="EMBL" id="KAK4215467.1"/>
    </source>
</evidence>
<dbReference type="PROSITE" id="PS51635">
    <property type="entry name" value="PNPLA"/>
    <property type="match status" value="1"/>
</dbReference>
<keyword evidence="7" id="KW-1185">Reference proteome</keyword>
<dbReference type="GO" id="GO:0046486">
    <property type="term" value="P:glycerolipid metabolic process"/>
    <property type="evidence" value="ECO:0007669"/>
    <property type="project" value="UniProtKB-ARBA"/>
</dbReference>
<dbReference type="PANTHER" id="PTHR24185">
    <property type="entry name" value="CALCIUM-INDEPENDENT PHOSPHOLIPASE A2-GAMMA"/>
    <property type="match status" value="1"/>
</dbReference>
<dbReference type="GO" id="GO:0016740">
    <property type="term" value="F:transferase activity"/>
    <property type="evidence" value="ECO:0007669"/>
    <property type="project" value="UniProtKB-KW"/>
</dbReference>
<feature type="short sequence motif" description="GXSXG" evidence="4">
    <location>
        <begin position="100"/>
        <end position="104"/>
    </location>
</feature>
<dbReference type="GO" id="GO:0047499">
    <property type="term" value="F:calcium-independent phospholipase A2 activity"/>
    <property type="evidence" value="ECO:0007669"/>
    <property type="project" value="TreeGrafter"/>
</dbReference>
<protein>
    <submittedName>
        <fullName evidence="6">Acyl transferase/acyl hydrolase/lysophospholipase</fullName>
    </submittedName>
</protein>
<keyword evidence="2 4" id="KW-0442">Lipid degradation</keyword>
<feature type="active site" description="Proton acceptor" evidence="4">
    <location>
        <position position="257"/>
    </location>
</feature>
<feature type="active site" description="Nucleophile" evidence="4">
    <location>
        <position position="102"/>
    </location>
</feature>
<reference evidence="6" key="2">
    <citation type="submission" date="2023-05" db="EMBL/GenBank/DDBJ databases">
        <authorList>
            <consortium name="Lawrence Berkeley National Laboratory"/>
            <person name="Steindorff A."/>
            <person name="Hensen N."/>
            <person name="Bonometti L."/>
            <person name="Westerberg I."/>
            <person name="Brannstrom I.O."/>
            <person name="Guillou S."/>
            <person name="Cros-Aarteil S."/>
            <person name="Calhoun S."/>
            <person name="Haridas S."/>
            <person name="Kuo A."/>
            <person name="Mondo S."/>
            <person name="Pangilinan J."/>
            <person name="Riley R."/>
            <person name="Labutti K."/>
            <person name="Andreopoulos B."/>
            <person name="Lipzen A."/>
            <person name="Chen C."/>
            <person name="Yanf M."/>
            <person name="Daum C."/>
            <person name="Ng V."/>
            <person name="Clum A."/>
            <person name="Ohm R."/>
            <person name="Martin F."/>
            <person name="Silar P."/>
            <person name="Natvig D."/>
            <person name="Lalanne C."/>
            <person name="Gautier V."/>
            <person name="Ament-Velasquez S.L."/>
            <person name="Kruys A."/>
            <person name="Hutchinson M.I."/>
            <person name="Powell A.J."/>
            <person name="Barry K."/>
            <person name="Miller A.N."/>
            <person name="Grigoriev I.V."/>
            <person name="Debuchy R."/>
            <person name="Gladieux P."/>
            <person name="Thoren M.H."/>
            <person name="Johannesson H."/>
        </authorList>
    </citation>
    <scope>NUCLEOTIDE SEQUENCE</scope>
    <source>
        <strain evidence="6">PSN293</strain>
    </source>
</reference>
<dbReference type="CDD" id="cd07199">
    <property type="entry name" value="Pat17_PNPLA8_PNPLA9_like"/>
    <property type="match status" value="1"/>
</dbReference>
<sequence>MGVPQHPLPCRHIICQDCILDFGRPLGVNEGYLLKICGCPLEKKETRETIVRTHPREAGVRVLTLDGGGIRGITQLVILQELTRRLGGIPIYSFFDLVVGTSVGAIIGAGFAKKGWDAEDVADRFRTMCKIAFQKSTAGAIVDRLTSWEMFGFLKKIYWVFPQFRTDKLETSLAEAFGQTERLYGNPDDRFSVHYPKLAITTAKNAGGAYVIATYNRQNRHSSENVPYTFYQSGTGNGGWKTWQAYNHQSLGQRFIDGDMYYNNPIDVAYHESRLLWPDSPLDTIISLGTGYEPESKNSNETRDPSISIPATELFKIVVDQLNVTMDSEKTWKTFRDQHNQSPMSLIRLNMALCAPIPELHEADRIDDLEDKARGYWTMDEKNVRRLDEIANQLLARSFFLVLHRTEMVESRYKCQGRIHCRFSTSSPKEELSKLRNILARALEQKLQRPCSGGHIFPCFIVKEQGIGVEKVLPISEQTLRDLPRGNFALDFLVFLSERTSICEVLFCLSQGHEHPISGCPRVLSCVR</sequence>
<comment type="caution">
    <text evidence="4">Lacks conserved residue(s) required for the propagation of feature annotation.</text>
</comment>
<accession>A0AAN7B9X7</accession>
<keyword evidence="3 4" id="KW-0443">Lipid metabolism</keyword>
<dbReference type="AlphaFoldDB" id="A0AAN7B9X7"/>
<evidence type="ECO:0000259" key="5">
    <source>
        <dbReference type="PROSITE" id="PS51635"/>
    </source>
</evidence>